<reference evidence="2" key="1">
    <citation type="submission" date="2023-11" db="EMBL/GenBank/DDBJ databases">
        <authorList>
            <person name="De Vega J J."/>
            <person name="De Vega J J."/>
        </authorList>
    </citation>
    <scope>NUCLEOTIDE SEQUENCE</scope>
</reference>
<feature type="region of interest" description="Disordered" evidence="1">
    <location>
        <begin position="120"/>
        <end position="142"/>
    </location>
</feature>
<proteinExistence type="predicted"/>
<comment type="caution">
    <text evidence="2">The sequence shown here is derived from an EMBL/GenBank/DDBJ whole genome shotgun (WGS) entry which is preliminary data.</text>
</comment>
<dbReference type="EMBL" id="CAVNYO010000031">
    <property type="protein sequence ID" value="CAK5262996.1"/>
    <property type="molecule type" value="Genomic_DNA"/>
</dbReference>
<sequence>ARANFSSKYPRRLPRHLSSCWAASSISSLLGIRQRTRCHHRSGQCSTPCDQEALRSVREGDDGLVCSPEALRLQGIIARADYTIAKASIAGTKFLLQKLHGYGGTTRKPLPPFSEARGKLCGTTGHTGSRGARAREQWEGRVEERSEQAVNLIVSYRADS</sequence>
<accession>A0AAD2GT00</accession>
<evidence type="ECO:0000256" key="1">
    <source>
        <dbReference type="SAM" id="MobiDB-lite"/>
    </source>
</evidence>
<protein>
    <submittedName>
        <fullName evidence="2">Uncharacterized protein</fullName>
    </submittedName>
</protein>
<gene>
    <name evidence="2" type="ORF">MYCIT1_LOCUS2138</name>
</gene>
<dbReference type="AlphaFoldDB" id="A0AAD2GT00"/>
<evidence type="ECO:0000313" key="3">
    <source>
        <dbReference type="Proteomes" id="UP001295794"/>
    </source>
</evidence>
<dbReference type="Proteomes" id="UP001295794">
    <property type="component" value="Unassembled WGS sequence"/>
</dbReference>
<feature type="compositionally biased region" description="Basic and acidic residues" evidence="1">
    <location>
        <begin position="133"/>
        <end position="142"/>
    </location>
</feature>
<evidence type="ECO:0000313" key="2">
    <source>
        <dbReference type="EMBL" id="CAK5262996.1"/>
    </source>
</evidence>
<keyword evidence="3" id="KW-1185">Reference proteome</keyword>
<feature type="non-terminal residue" evidence="2">
    <location>
        <position position="1"/>
    </location>
</feature>
<name>A0AAD2GT00_9AGAR</name>
<organism evidence="2 3">
    <name type="scientific">Mycena citricolor</name>
    <dbReference type="NCBI Taxonomy" id="2018698"/>
    <lineage>
        <taxon>Eukaryota</taxon>
        <taxon>Fungi</taxon>
        <taxon>Dikarya</taxon>
        <taxon>Basidiomycota</taxon>
        <taxon>Agaricomycotina</taxon>
        <taxon>Agaricomycetes</taxon>
        <taxon>Agaricomycetidae</taxon>
        <taxon>Agaricales</taxon>
        <taxon>Marasmiineae</taxon>
        <taxon>Mycenaceae</taxon>
        <taxon>Mycena</taxon>
    </lineage>
</organism>